<sequence length="81" mass="8878">MTTVLPQSTKSDVDELRAQVEHLTAGLAAVIDELVSRHKTARWNYAFYDPTDEELAAIDADVRAYWNRVANAATTQTGGVA</sequence>
<dbReference type="AlphaFoldDB" id="A0A2T0SPE1"/>
<dbReference type="RefSeq" id="WP_106193771.1">
    <property type="nucleotide sequence ID" value="NZ_PVTF01000014.1"/>
</dbReference>
<accession>A0A2T0SPE1</accession>
<evidence type="ECO:0000313" key="1">
    <source>
        <dbReference type="EMBL" id="PRY35277.1"/>
    </source>
</evidence>
<dbReference type="Proteomes" id="UP000239494">
    <property type="component" value="Unassembled WGS sequence"/>
</dbReference>
<protein>
    <submittedName>
        <fullName evidence="1">Uncharacterized protein</fullName>
    </submittedName>
</protein>
<dbReference type="EMBL" id="PVTF01000014">
    <property type="protein sequence ID" value="PRY35277.1"/>
    <property type="molecule type" value="Genomic_DNA"/>
</dbReference>
<comment type="caution">
    <text evidence="1">The sequence shown here is derived from an EMBL/GenBank/DDBJ whole genome shotgun (WGS) entry which is preliminary data.</text>
</comment>
<organism evidence="1 2">
    <name type="scientific">Umezawaea tangerina</name>
    <dbReference type="NCBI Taxonomy" id="84725"/>
    <lineage>
        <taxon>Bacteria</taxon>
        <taxon>Bacillati</taxon>
        <taxon>Actinomycetota</taxon>
        <taxon>Actinomycetes</taxon>
        <taxon>Pseudonocardiales</taxon>
        <taxon>Pseudonocardiaceae</taxon>
        <taxon>Umezawaea</taxon>
    </lineage>
</organism>
<name>A0A2T0SPE1_9PSEU</name>
<evidence type="ECO:0000313" key="2">
    <source>
        <dbReference type="Proteomes" id="UP000239494"/>
    </source>
</evidence>
<keyword evidence="2" id="KW-1185">Reference proteome</keyword>
<reference evidence="1 2" key="1">
    <citation type="submission" date="2018-03" db="EMBL/GenBank/DDBJ databases">
        <title>Genomic Encyclopedia of Archaeal and Bacterial Type Strains, Phase II (KMG-II): from individual species to whole genera.</title>
        <authorList>
            <person name="Goeker M."/>
        </authorList>
    </citation>
    <scope>NUCLEOTIDE SEQUENCE [LARGE SCALE GENOMIC DNA]</scope>
    <source>
        <strain evidence="1 2">DSM 44720</strain>
    </source>
</reference>
<proteinExistence type="predicted"/>
<gene>
    <name evidence="1" type="ORF">CLV43_114195</name>
</gene>